<keyword evidence="3" id="KW-1185">Reference proteome</keyword>
<organism evidence="2 3">
    <name type="scientific">Arthrobacter terrae</name>
    <dbReference type="NCBI Taxonomy" id="2935737"/>
    <lineage>
        <taxon>Bacteria</taxon>
        <taxon>Bacillati</taxon>
        <taxon>Actinomycetota</taxon>
        <taxon>Actinomycetes</taxon>
        <taxon>Micrococcales</taxon>
        <taxon>Micrococcaceae</taxon>
        <taxon>Arthrobacter</taxon>
    </lineage>
</organism>
<dbReference type="RefSeq" id="WP_196396894.1">
    <property type="nucleotide sequence ID" value="NZ_JADNYM010000013.1"/>
</dbReference>
<evidence type="ECO:0000313" key="3">
    <source>
        <dbReference type="Proteomes" id="UP000655366"/>
    </source>
</evidence>
<proteinExistence type="predicted"/>
<comment type="caution">
    <text evidence="2">The sequence shown here is derived from an EMBL/GenBank/DDBJ whole genome shotgun (WGS) entry which is preliminary data.</text>
</comment>
<dbReference type="EMBL" id="JADNYM010000013">
    <property type="protein sequence ID" value="MBG0739942.1"/>
    <property type="molecule type" value="Genomic_DNA"/>
</dbReference>
<feature type="region of interest" description="Disordered" evidence="1">
    <location>
        <begin position="1"/>
        <end position="49"/>
    </location>
</feature>
<reference evidence="2 3" key="1">
    <citation type="submission" date="2020-11" db="EMBL/GenBank/DDBJ databases">
        <title>Arthrobacter antarcticus sp. nov., isolated from Antarctic Soil.</title>
        <authorList>
            <person name="Li J."/>
        </authorList>
    </citation>
    <scope>NUCLEOTIDE SEQUENCE [LARGE SCALE GENOMIC DNA]</scope>
    <source>
        <strain evidence="2 3">Z1-20</strain>
    </source>
</reference>
<feature type="compositionally biased region" description="Low complexity" evidence="1">
    <location>
        <begin position="32"/>
        <end position="49"/>
    </location>
</feature>
<evidence type="ECO:0000313" key="2">
    <source>
        <dbReference type="EMBL" id="MBG0739942.1"/>
    </source>
</evidence>
<sequence length="324" mass="34344">MLIRGVSWDETGPSLSFSAEPGNTGDGGTRTPSSSLPSSSSLPPSSSLPLSAGRWLRFTVHMGPRYCVGSSAVFGPTESVHSPCPQLSAAKRGYQCGPCFARDDFRFMHDFHRSGIAPSGLRAYLNQPHWLYIATFADGATKVGTASQRSKWSRLAEQGAVVAQYVALADDGRIIRRLEDLVTGHLGLTQQIRSAAKSAALLNPLPAPGLAAVNAGHARAVRGLLRDVGLAGFRSVNEVWERPEHAHGLVEPAEGAAAQRHPYPSALDEGGHGLLIKAALGGCVLAAIDETQTDFVVNLGLLKGRRVTLGNYRSVPPAVQNPLF</sequence>
<dbReference type="AlphaFoldDB" id="A0A931CJW2"/>
<name>A0A931CJW2_9MICC</name>
<dbReference type="Proteomes" id="UP000655366">
    <property type="component" value="Unassembled WGS sequence"/>
</dbReference>
<accession>A0A931CJW2</accession>
<protein>
    <submittedName>
        <fullName evidence="2">DUF2797 domain-containing protein</fullName>
    </submittedName>
</protein>
<gene>
    <name evidence="2" type="ORF">IV500_11150</name>
</gene>
<evidence type="ECO:0000256" key="1">
    <source>
        <dbReference type="SAM" id="MobiDB-lite"/>
    </source>
</evidence>